<name>A0A3E1J135_GARVA</name>
<dbReference type="RefSeq" id="WP_165846060.1">
    <property type="nucleotide sequence ID" value="NZ_LRTV01000006.1"/>
</dbReference>
<accession>A0A3E1J135</accession>
<sequence>MSYDKDKPIVVCSEDLLDRQCFSQEFGKALYEYNGADGLVVGLYGKWGSGKTSVLNMAKEEIYNIIDENEKKVISNSFKEFLSKLFQFMHKHNKTEIIEFSPWNYSDKNNLISLFFQSLKHKLCRKNSSSIGKNIKKALKKYIYAIRALEIVPTVGPALAPVLKTIVKVLQSPDLNEAKCKLSKQLRKYDGKIIVFIDDIDRLTAPQIRDIFQLVKQVGDLPKIIYVLAMDREIVCNALSKFHNIDGNEYLEKIVQVAFEIPELNKSKLCAIFHEKLSNVVDALPDHVIIDENYLEKVFENCVSPYITNLRDVIRLINTFQFRYGVLYRYVSFEDMLCITTLEVFDPQLYKWICNNKGAIYVHGVDLSLLTNAKKEHYFKQYHDEFESLGVNPDLAMRIISTIFPRFAVCVNVNKNDFDINVENIYDKRVSCENKFELYFMFNFEDVDVSQKIINSSIFEFDEFELVSAIKMLKERGCIAKFLDVIKLSIDKIPYDRLVLIAFSMLVYGENLYAISSNIESEQVITSILRKLKTDEERFEIIDSALSSISADVASAEKRRYPGLSEITGLGMDVHFTMSNSHPALSDVTSVSANADFAMSCIDETRLGMIARIIDDLESDGDLSKSLTKSNKNPNYLEILERNYALTIEYVLGYKNILGMEGFRRALCLWKRAERKEADDYVNNLLKDKVNKLKFICAMSESSDDQGCKYWGFPAKNYSEYISEDEVLNAIRNLNKKELDKFTKIEQVKLAAFVLLHNNHNVKYISDQEATELVYAWKYGK</sequence>
<dbReference type="EMBL" id="LRTV01000006">
    <property type="protein sequence ID" value="RFD79888.1"/>
    <property type="molecule type" value="Genomic_DNA"/>
</dbReference>
<dbReference type="Proteomes" id="UP000259221">
    <property type="component" value="Unassembled WGS sequence"/>
</dbReference>
<proteinExistence type="predicted"/>
<evidence type="ECO:0000313" key="3">
    <source>
        <dbReference type="Proteomes" id="UP000259221"/>
    </source>
</evidence>
<dbReference type="Gene3D" id="3.40.50.300">
    <property type="entry name" value="P-loop containing nucleotide triphosphate hydrolases"/>
    <property type="match status" value="1"/>
</dbReference>
<dbReference type="SUPFAM" id="SSF52540">
    <property type="entry name" value="P-loop containing nucleoside triphosphate hydrolases"/>
    <property type="match status" value="1"/>
</dbReference>
<dbReference type="AlphaFoldDB" id="A0A3E1J135"/>
<feature type="domain" description="KAP NTPase" evidence="1">
    <location>
        <begin position="22"/>
        <end position="324"/>
    </location>
</feature>
<evidence type="ECO:0000313" key="2">
    <source>
        <dbReference type="EMBL" id="RFD79888.1"/>
    </source>
</evidence>
<dbReference type="PANTHER" id="PTHR22674">
    <property type="entry name" value="NTPASE, KAP FAMILY P-LOOP DOMAIN-CONTAINING 1"/>
    <property type="match status" value="1"/>
</dbReference>
<dbReference type="PANTHER" id="PTHR22674:SF6">
    <property type="entry name" value="NTPASE KAP FAMILY P-LOOP DOMAIN-CONTAINING PROTEIN 1"/>
    <property type="match status" value="1"/>
</dbReference>
<evidence type="ECO:0000259" key="1">
    <source>
        <dbReference type="Pfam" id="PF07693"/>
    </source>
</evidence>
<dbReference type="InterPro" id="IPR011646">
    <property type="entry name" value="KAP_P-loop"/>
</dbReference>
<dbReference type="InterPro" id="IPR052754">
    <property type="entry name" value="NTPase_KAP_P-loop"/>
</dbReference>
<organism evidence="2 3">
    <name type="scientific">Gardnerella vaginalis</name>
    <dbReference type="NCBI Taxonomy" id="2702"/>
    <lineage>
        <taxon>Bacteria</taxon>
        <taxon>Bacillati</taxon>
        <taxon>Actinomycetota</taxon>
        <taxon>Actinomycetes</taxon>
        <taxon>Bifidobacteriales</taxon>
        <taxon>Bifidobacteriaceae</taxon>
        <taxon>Gardnerella</taxon>
    </lineage>
</organism>
<reference evidence="2 3" key="1">
    <citation type="submission" date="2016-02" db="EMBL/GenBank/DDBJ databases">
        <authorList>
            <person name="Alioto T."/>
            <person name="Alioto T."/>
        </authorList>
    </citation>
    <scope>NUCLEOTIDE SEQUENCE [LARGE SCALE GENOMIC DNA]</scope>
    <source>
        <strain evidence="2 3">NR010</strain>
    </source>
</reference>
<gene>
    <name evidence="2" type="ORF">AXE77_03935</name>
</gene>
<protein>
    <recommendedName>
        <fullName evidence="1">KAP NTPase domain-containing protein</fullName>
    </recommendedName>
</protein>
<dbReference type="Pfam" id="PF07693">
    <property type="entry name" value="KAP_NTPase"/>
    <property type="match status" value="1"/>
</dbReference>
<dbReference type="InterPro" id="IPR027417">
    <property type="entry name" value="P-loop_NTPase"/>
</dbReference>
<comment type="caution">
    <text evidence="2">The sequence shown here is derived from an EMBL/GenBank/DDBJ whole genome shotgun (WGS) entry which is preliminary data.</text>
</comment>